<keyword evidence="7 10" id="KW-0812">Transmembrane</keyword>
<comment type="subcellular location">
    <subcellularLocation>
        <location evidence="1">Cell inner membrane</location>
        <topology evidence="1">Single-pass membrane protein</topology>
    </subcellularLocation>
</comment>
<organism evidence="12 13">
    <name type="scientific">Kiloniella spongiae</name>
    <dbReference type="NCBI Taxonomy" id="1489064"/>
    <lineage>
        <taxon>Bacteria</taxon>
        <taxon>Pseudomonadati</taxon>
        <taxon>Pseudomonadota</taxon>
        <taxon>Alphaproteobacteria</taxon>
        <taxon>Rhodospirillales</taxon>
        <taxon>Kiloniellaceae</taxon>
        <taxon>Kiloniella</taxon>
    </lineage>
</organism>
<dbReference type="InterPro" id="IPR045584">
    <property type="entry name" value="Pilin-like"/>
</dbReference>
<dbReference type="SUPFAM" id="SSF54523">
    <property type="entry name" value="Pili subunits"/>
    <property type="match status" value="1"/>
</dbReference>
<dbReference type="EMBL" id="LAQL01000029">
    <property type="protein sequence ID" value="KLN58891.1"/>
    <property type="molecule type" value="Genomic_DNA"/>
</dbReference>
<keyword evidence="9 10" id="KW-0472">Membrane</keyword>
<dbReference type="GO" id="GO:0015627">
    <property type="term" value="C:type II protein secretion system complex"/>
    <property type="evidence" value="ECO:0007669"/>
    <property type="project" value="InterPro"/>
</dbReference>
<proteinExistence type="inferred from homology"/>
<dbReference type="STRING" id="1489064.WH96_20610"/>
<dbReference type="Proteomes" id="UP000035444">
    <property type="component" value="Unassembled WGS sequence"/>
</dbReference>
<comment type="similarity">
    <text evidence="2">Belongs to the GSP G family.</text>
</comment>
<dbReference type="InterPro" id="IPR012902">
    <property type="entry name" value="N_methyl_site"/>
</dbReference>
<accession>A0A0H2M9P6</accession>
<dbReference type="AlphaFoldDB" id="A0A0H2M9P6"/>
<keyword evidence="4" id="KW-1003">Cell membrane</keyword>
<evidence type="ECO:0000256" key="1">
    <source>
        <dbReference type="ARBA" id="ARBA00004377"/>
    </source>
</evidence>
<dbReference type="PROSITE" id="PS00409">
    <property type="entry name" value="PROKAR_NTER_METHYL"/>
    <property type="match status" value="1"/>
</dbReference>
<evidence type="ECO:0000256" key="6">
    <source>
        <dbReference type="ARBA" id="ARBA00022519"/>
    </source>
</evidence>
<keyword evidence="6" id="KW-0997">Cell inner membrane</keyword>
<dbReference type="NCBIfam" id="TIGR02532">
    <property type="entry name" value="IV_pilin_GFxxxE"/>
    <property type="match status" value="1"/>
</dbReference>
<keyword evidence="8 10" id="KW-1133">Transmembrane helix</keyword>
<sequence length="143" mass="15779">MLASRDKRKKQKGFTLIELLVVLIILGGIAAIVTPQVFKYLDGSKVDTAQLQIDRLSGVLDLYRLDTGRYPNAQEGLSALVTAPGEAKNWNGPYIKKENALIDPWGQAYQYKVPGEHGDYDLYSFGADGREGGEDTDSDIVSW</sequence>
<evidence type="ECO:0000256" key="5">
    <source>
        <dbReference type="ARBA" id="ARBA00022481"/>
    </source>
</evidence>
<evidence type="ECO:0000256" key="4">
    <source>
        <dbReference type="ARBA" id="ARBA00022475"/>
    </source>
</evidence>
<dbReference type="PATRIC" id="fig|1489064.4.peg.1951"/>
<evidence type="ECO:0000256" key="9">
    <source>
        <dbReference type="ARBA" id="ARBA00023136"/>
    </source>
</evidence>
<evidence type="ECO:0000256" key="2">
    <source>
        <dbReference type="ARBA" id="ARBA00009984"/>
    </source>
</evidence>
<feature type="domain" description="Type II secretion system protein GspG C-terminal" evidence="11">
    <location>
        <begin position="36"/>
        <end position="143"/>
    </location>
</feature>
<name>A0A0H2M9P6_9PROT</name>
<evidence type="ECO:0000313" key="12">
    <source>
        <dbReference type="EMBL" id="KLN58891.1"/>
    </source>
</evidence>
<dbReference type="NCBIfam" id="TIGR01710">
    <property type="entry name" value="typeII_sec_gspG"/>
    <property type="match status" value="1"/>
</dbReference>
<evidence type="ECO:0000256" key="7">
    <source>
        <dbReference type="ARBA" id="ARBA00022692"/>
    </source>
</evidence>
<evidence type="ECO:0000256" key="10">
    <source>
        <dbReference type="SAM" id="Phobius"/>
    </source>
</evidence>
<dbReference type="InterPro" id="IPR000983">
    <property type="entry name" value="Bac_GSPG_pilin"/>
</dbReference>
<dbReference type="Pfam" id="PF07963">
    <property type="entry name" value="N_methyl"/>
    <property type="match status" value="1"/>
</dbReference>
<dbReference type="Pfam" id="PF08334">
    <property type="entry name" value="T2SSG"/>
    <property type="match status" value="1"/>
</dbReference>
<evidence type="ECO:0000256" key="3">
    <source>
        <dbReference type="ARBA" id="ARBA00020042"/>
    </source>
</evidence>
<gene>
    <name evidence="12" type="ORF">WH96_20610</name>
</gene>
<dbReference type="GO" id="GO:0005886">
    <property type="term" value="C:plasma membrane"/>
    <property type="evidence" value="ECO:0007669"/>
    <property type="project" value="UniProtKB-SubCell"/>
</dbReference>
<dbReference type="Gene3D" id="3.30.700.10">
    <property type="entry name" value="Glycoprotein, Type 4 Pilin"/>
    <property type="match status" value="1"/>
</dbReference>
<keyword evidence="13" id="KW-1185">Reference proteome</keyword>
<feature type="transmembrane region" description="Helical" evidence="10">
    <location>
        <begin position="12"/>
        <end position="33"/>
    </location>
</feature>
<evidence type="ECO:0000313" key="13">
    <source>
        <dbReference type="Proteomes" id="UP000035444"/>
    </source>
</evidence>
<evidence type="ECO:0000259" key="11">
    <source>
        <dbReference type="Pfam" id="PF08334"/>
    </source>
</evidence>
<comment type="caution">
    <text evidence="12">The sequence shown here is derived from an EMBL/GenBank/DDBJ whole genome shotgun (WGS) entry which is preliminary data.</text>
</comment>
<dbReference type="InterPro" id="IPR013545">
    <property type="entry name" value="T2SS_protein-GspG_C"/>
</dbReference>
<reference evidence="12 13" key="1">
    <citation type="submission" date="2015-03" db="EMBL/GenBank/DDBJ databases">
        <title>Genome Sequence of Kiloniella spongiae MEBiC09566, isolated from a marine sponge.</title>
        <authorList>
            <person name="Shao Z."/>
            <person name="Wang L."/>
            <person name="Li X."/>
        </authorList>
    </citation>
    <scope>NUCLEOTIDE SEQUENCE [LARGE SCALE GENOMIC DNA]</scope>
    <source>
        <strain evidence="12 13">MEBiC09566</strain>
    </source>
</reference>
<dbReference type="GO" id="GO:0015628">
    <property type="term" value="P:protein secretion by the type II secretion system"/>
    <property type="evidence" value="ECO:0007669"/>
    <property type="project" value="InterPro"/>
</dbReference>
<dbReference type="PRINTS" id="PR00813">
    <property type="entry name" value="BCTERIALGSPG"/>
</dbReference>
<evidence type="ECO:0000256" key="8">
    <source>
        <dbReference type="ARBA" id="ARBA00022989"/>
    </source>
</evidence>
<dbReference type="InterPro" id="IPR010054">
    <property type="entry name" value="Type2_sec_GspG"/>
</dbReference>
<protein>
    <recommendedName>
        <fullName evidence="3">Type II secretion system core protein G</fullName>
    </recommendedName>
</protein>
<keyword evidence="5" id="KW-0488">Methylation</keyword>